<feature type="transmembrane region" description="Helical" evidence="1">
    <location>
        <begin position="44"/>
        <end position="73"/>
    </location>
</feature>
<evidence type="ECO:0000313" key="3">
    <source>
        <dbReference type="Proteomes" id="UP000238882"/>
    </source>
</evidence>
<accession>A0A2S7WTP0</accession>
<keyword evidence="3" id="KW-1185">Reference proteome</keyword>
<protein>
    <recommendedName>
        <fullName evidence="4">DUF2975 domain-containing protein</fullName>
    </recommendedName>
</protein>
<sequence length="162" mass="19442">MFASFVLLFSILSFFEYFFEWNIPMVEISKKGEDSYASLKVPFIQLFVKFLLSYTVILLWFTMIFYAIYFYVLQTFFQIFIAEKTFTQNSIKKLTLFYKLNFIPVIIGFLGVILRYIIYGNLYFDEPHFFVLIHLIVAFFLYLYLDLIKKGNSIQQENDLTI</sequence>
<feature type="transmembrane region" description="Helical" evidence="1">
    <location>
        <begin position="129"/>
        <end position="145"/>
    </location>
</feature>
<evidence type="ECO:0008006" key="4">
    <source>
        <dbReference type="Google" id="ProtNLM"/>
    </source>
</evidence>
<keyword evidence="1" id="KW-0812">Transmembrane</keyword>
<keyword evidence="1" id="KW-1133">Transmembrane helix</keyword>
<feature type="transmembrane region" description="Helical" evidence="1">
    <location>
        <begin position="94"/>
        <end position="117"/>
    </location>
</feature>
<evidence type="ECO:0000313" key="2">
    <source>
        <dbReference type="EMBL" id="PQJ80691.1"/>
    </source>
</evidence>
<evidence type="ECO:0000256" key="1">
    <source>
        <dbReference type="SAM" id="Phobius"/>
    </source>
</evidence>
<reference evidence="2 3" key="1">
    <citation type="submission" date="2016-12" db="EMBL/GenBank/DDBJ databases">
        <title>Trade-off between light-utilization and light-protection in marine flavobacteria.</title>
        <authorList>
            <person name="Kumagai Y."/>
            <person name="Yoshizawa S."/>
            <person name="Kogure K."/>
            <person name="Iwasaki W."/>
        </authorList>
    </citation>
    <scope>NUCLEOTIDE SEQUENCE [LARGE SCALE GENOMIC DNA]</scope>
    <source>
        <strain evidence="2 3">NBRC 108759</strain>
    </source>
</reference>
<comment type="caution">
    <text evidence="2">The sequence shown here is derived from an EMBL/GenBank/DDBJ whole genome shotgun (WGS) entry which is preliminary data.</text>
</comment>
<organism evidence="2 3">
    <name type="scientific">Polaribacter porphyrae</name>
    <dbReference type="NCBI Taxonomy" id="1137780"/>
    <lineage>
        <taxon>Bacteria</taxon>
        <taxon>Pseudomonadati</taxon>
        <taxon>Bacteroidota</taxon>
        <taxon>Flavobacteriia</taxon>
        <taxon>Flavobacteriales</taxon>
        <taxon>Flavobacteriaceae</taxon>
    </lineage>
</organism>
<gene>
    <name evidence="2" type="ORF">BTO18_16600</name>
</gene>
<keyword evidence="1" id="KW-0472">Membrane</keyword>
<name>A0A2S7WTP0_9FLAO</name>
<dbReference type="EMBL" id="MSCN01000001">
    <property type="protein sequence ID" value="PQJ80691.1"/>
    <property type="molecule type" value="Genomic_DNA"/>
</dbReference>
<dbReference type="Proteomes" id="UP000238882">
    <property type="component" value="Unassembled WGS sequence"/>
</dbReference>
<proteinExistence type="predicted"/>
<dbReference type="AlphaFoldDB" id="A0A2S7WTP0"/>